<keyword evidence="8" id="KW-1185">Reference proteome</keyword>
<protein>
    <submittedName>
        <fullName evidence="7">Uncharacterized protein</fullName>
    </submittedName>
</protein>
<dbReference type="OrthoDB" id="1470350at2759"/>
<reference evidence="7" key="1">
    <citation type="submission" date="2020-02" db="EMBL/GenBank/DDBJ databases">
        <authorList>
            <person name="Scholz U."/>
            <person name="Mascher M."/>
            <person name="Fiebig A."/>
        </authorList>
    </citation>
    <scope>NUCLEOTIDE SEQUENCE</scope>
</reference>
<comment type="cofactor">
    <cofactor evidence="5">
        <name>heme</name>
        <dbReference type="ChEBI" id="CHEBI:30413"/>
    </cofactor>
</comment>
<keyword evidence="6" id="KW-1133">Transmembrane helix</keyword>
<dbReference type="GO" id="GO:0016705">
    <property type="term" value="F:oxidoreductase activity, acting on paired donors, with incorporation or reduction of molecular oxygen"/>
    <property type="evidence" value="ECO:0007669"/>
    <property type="project" value="InterPro"/>
</dbReference>
<keyword evidence="4 5" id="KW-0408">Iron</keyword>
<dbReference type="AlphaFoldDB" id="A0A7I8KFS4"/>
<dbReference type="SUPFAM" id="SSF48264">
    <property type="entry name" value="Cytochrome P450"/>
    <property type="match status" value="1"/>
</dbReference>
<gene>
    <name evidence="7" type="ORF">SI8410_05007223</name>
</gene>
<evidence type="ECO:0000313" key="7">
    <source>
        <dbReference type="EMBL" id="CAA7396560.1"/>
    </source>
</evidence>
<evidence type="ECO:0000256" key="5">
    <source>
        <dbReference type="PIRSR" id="PIRSR602401-1"/>
    </source>
</evidence>
<dbReference type="InterPro" id="IPR036396">
    <property type="entry name" value="Cyt_P450_sf"/>
</dbReference>
<dbReference type="GO" id="GO:0020037">
    <property type="term" value="F:heme binding"/>
    <property type="evidence" value="ECO:0007669"/>
    <property type="project" value="InterPro"/>
</dbReference>
<evidence type="ECO:0000256" key="4">
    <source>
        <dbReference type="ARBA" id="ARBA00023004"/>
    </source>
</evidence>
<keyword evidence="5" id="KW-0349">Heme</keyword>
<comment type="similarity">
    <text evidence="1">Belongs to the cytochrome P450 family.</text>
</comment>
<dbReference type="GO" id="GO:0005506">
    <property type="term" value="F:iron ion binding"/>
    <property type="evidence" value="ECO:0007669"/>
    <property type="project" value="InterPro"/>
</dbReference>
<dbReference type="CDD" id="cd11064">
    <property type="entry name" value="CYP86A"/>
    <property type="match status" value="1"/>
</dbReference>
<dbReference type="Gene3D" id="1.10.630.10">
    <property type="entry name" value="Cytochrome P450"/>
    <property type="match status" value="1"/>
</dbReference>
<dbReference type="EMBL" id="LR746268">
    <property type="protein sequence ID" value="CAA7396560.1"/>
    <property type="molecule type" value="Genomic_DNA"/>
</dbReference>
<evidence type="ECO:0000256" key="6">
    <source>
        <dbReference type="SAM" id="Phobius"/>
    </source>
</evidence>
<keyword evidence="3" id="KW-0560">Oxidoreductase</keyword>
<feature type="transmembrane region" description="Helical" evidence="6">
    <location>
        <begin position="21"/>
        <end position="41"/>
    </location>
</feature>
<organism evidence="7 8">
    <name type="scientific">Spirodela intermedia</name>
    <name type="common">Intermediate duckweed</name>
    <dbReference type="NCBI Taxonomy" id="51605"/>
    <lineage>
        <taxon>Eukaryota</taxon>
        <taxon>Viridiplantae</taxon>
        <taxon>Streptophyta</taxon>
        <taxon>Embryophyta</taxon>
        <taxon>Tracheophyta</taxon>
        <taxon>Spermatophyta</taxon>
        <taxon>Magnoliopsida</taxon>
        <taxon>Liliopsida</taxon>
        <taxon>Araceae</taxon>
        <taxon>Lemnoideae</taxon>
        <taxon>Spirodela</taxon>
    </lineage>
</organism>
<accession>A0A7I8KFS4</accession>
<name>A0A7I8KFS4_SPIIN</name>
<keyword evidence="6" id="KW-0472">Membrane</keyword>
<evidence type="ECO:0000256" key="2">
    <source>
        <dbReference type="ARBA" id="ARBA00022723"/>
    </source>
</evidence>
<dbReference type="PRINTS" id="PR00385">
    <property type="entry name" value="P450"/>
</dbReference>
<sequence>MEMGGGVVGGESQGWPQAFQILVPVFFSTAMLLVGGLSLLMKRWWLRRRLWCRCDVCHKYATAGWAAEFDNLCDWYTQLLRRSSTHTIHVHVLGNTITANPANVEHMLSGRFDNYPKGKPFSSILGDFLGKGIFNVDGAHWVFQRKMALMELGSVSMRSYAIQIVSGEVRHRLLPLLASVSGDGALDIQDIFRRFSFDCICRISFGLDPACLDLSLPISEFATAFDRASSISASRAAATYPGVWRLKRLLNLGSEKELRRCIRLIDVLAKEVIRQRRKIGFLSGEDLLSRFMGSVDDESYLRDIIVSFLLAGRDTVSSALTSFFLLLDKYPAVDRAIVEETHRVMGHGNGDSVPTYDHLWDMHYLHAALYESMRLYPPVQFDSKFAVNDDVLPDGTFVRKGTRVTYHAYAMGRMEDAWGADCMEFKPERWLAADGSFSPQNPYKYPVFQAGMRGCLGKEIALMEMKCVVASVLRGFRLDPLHRGRSPKFSPGLTASLAGGLPVRVVRRNAFCS</sequence>
<evidence type="ECO:0000256" key="3">
    <source>
        <dbReference type="ARBA" id="ARBA00023002"/>
    </source>
</evidence>
<keyword evidence="6" id="KW-0812">Transmembrane</keyword>
<dbReference type="Proteomes" id="UP000663760">
    <property type="component" value="Chromosome 5"/>
</dbReference>
<dbReference type="GO" id="GO:0004497">
    <property type="term" value="F:monooxygenase activity"/>
    <property type="evidence" value="ECO:0007669"/>
    <property type="project" value="InterPro"/>
</dbReference>
<evidence type="ECO:0000313" key="8">
    <source>
        <dbReference type="Proteomes" id="UP000663760"/>
    </source>
</evidence>
<proteinExistence type="inferred from homology"/>
<dbReference type="InterPro" id="IPR002401">
    <property type="entry name" value="Cyt_P450_E_grp-I"/>
</dbReference>
<dbReference type="PANTHER" id="PTHR24296">
    <property type="entry name" value="CYTOCHROME P450"/>
    <property type="match status" value="1"/>
</dbReference>
<feature type="binding site" description="axial binding residue" evidence="5">
    <location>
        <position position="455"/>
    </location>
    <ligand>
        <name>heme</name>
        <dbReference type="ChEBI" id="CHEBI:30413"/>
    </ligand>
    <ligandPart>
        <name>Fe</name>
        <dbReference type="ChEBI" id="CHEBI:18248"/>
    </ligandPart>
</feature>
<dbReference type="InterPro" id="IPR001128">
    <property type="entry name" value="Cyt_P450"/>
</dbReference>
<dbReference type="Pfam" id="PF00067">
    <property type="entry name" value="p450"/>
    <property type="match status" value="1"/>
</dbReference>
<dbReference type="PRINTS" id="PR00463">
    <property type="entry name" value="EP450I"/>
</dbReference>
<keyword evidence="2 5" id="KW-0479">Metal-binding</keyword>
<evidence type="ECO:0000256" key="1">
    <source>
        <dbReference type="ARBA" id="ARBA00010617"/>
    </source>
</evidence>